<evidence type="ECO:0000313" key="1">
    <source>
        <dbReference type="EMBL" id="RMO78304.1"/>
    </source>
</evidence>
<sequence length="517" mass="59782">MMSHQFLFRDDKMYSTYKPMRNFAAKLNRIDSLIQVWQFFGNLDHGKLLPPQFARMNKHKRPSLKDVVHPWELDILTREIILHSNVDRAKDLHNTGHLAAAVNIIRRVSDAQNHTDLQRTIYQELQRLFQQQALWRTNTHLMLARHLKIYNSPELAAILEKGTTLSIKQFYVLGVSISGHFLTKYAFNIKQDYTGFGISNEQRDAFLEKMVLSFDDLKVRTVGVQEYNENWSYTINPLVSTPLIVIDQAAPNIVICPIPFYLMYRFSEGLFFDIAQIQGYEQAYGDAFEDYVYDVTNILNARHEVMAAIKAERPEPYFIGKNEKHGVDLLVYDETGSVLIECKAKRLILKARYQLDDKALNAEIDILARYVVQNYKNLEDIVSGCTDWQPNGRSLFPVVVTLVNWNLFGPKVYERLEHSVLSLLEKAKISPQVVELYPYTVMSVEEYETALQVILQVGVKEFFSRRANENQKGWMVMPFIQTNFPVELQGCRNDYLNFVLNDLQEEIGAGIEGLSKA</sequence>
<name>A0A3M5TFZ6_9PSED</name>
<evidence type="ECO:0008006" key="3">
    <source>
        <dbReference type="Google" id="ProtNLM"/>
    </source>
</evidence>
<gene>
    <name evidence="1" type="ORF">ALQ36_01221</name>
</gene>
<dbReference type="Proteomes" id="UP000281350">
    <property type="component" value="Unassembled WGS sequence"/>
</dbReference>
<accession>A0A3M5TFZ6</accession>
<evidence type="ECO:0000313" key="2">
    <source>
        <dbReference type="Proteomes" id="UP000281350"/>
    </source>
</evidence>
<protein>
    <recommendedName>
        <fullName evidence="3">NERD domain-containing protein</fullName>
    </recommendedName>
</protein>
<dbReference type="AlphaFoldDB" id="A0A3M5TFZ6"/>
<reference evidence="1 2" key="1">
    <citation type="submission" date="2018-08" db="EMBL/GenBank/DDBJ databases">
        <title>Recombination of ecologically and evolutionarily significant loci maintains genetic cohesion in the Pseudomonas syringae species complex.</title>
        <authorList>
            <person name="Dillon M."/>
            <person name="Thakur S."/>
            <person name="Almeida R.N.D."/>
            <person name="Weir B.S."/>
            <person name="Guttman D.S."/>
        </authorList>
    </citation>
    <scope>NUCLEOTIDE SEQUENCE [LARGE SCALE GENOMIC DNA]</scope>
    <source>
        <strain evidence="1 2">ICMP 2732</strain>
    </source>
</reference>
<proteinExistence type="predicted"/>
<dbReference type="EMBL" id="RBPY01000087">
    <property type="protein sequence ID" value="RMO78304.1"/>
    <property type="molecule type" value="Genomic_DNA"/>
</dbReference>
<organism evidence="1 2">
    <name type="scientific">Pseudomonas syringae pv. primulae</name>
    <dbReference type="NCBI Taxonomy" id="251707"/>
    <lineage>
        <taxon>Bacteria</taxon>
        <taxon>Pseudomonadati</taxon>
        <taxon>Pseudomonadota</taxon>
        <taxon>Gammaproteobacteria</taxon>
        <taxon>Pseudomonadales</taxon>
        <taxon>Pseudomonadaceae</taxon>
        <taxon>Pseudomonas</taxon>
    </lineage>
</organism>
<comment type="caution">
    <text evidence="1">The sequence shown here is derived from an EMBL/GenBank/DDBJ whole genome shotgun (WGS) entry which is preliminary data.</text>
</comment>